<evidence type="ECO:0000256" key="5">
    <source>
        <dbReference type="ARBA" id="ARBA00022975"/>
    </source>
</evidence>
<comment type="function">
    <text evidence="6">Catalyzes the condensation of carbamoyl phosphate and aspartate to form carbamoyl aspartate and inorganic phosphate, the committed step in the de novo pyrimidine nucleotide biosynthesis pathway.</text>
</comment>
<dbReference type="NCBIfam" id="NF002032">
    <property type="entry name" value="PRK00856.1"/>
    <property type="match status" value="1"/>
</dbReference>
<dbReference type="Pfam" id="PF00185">
    <property type="entry name" value="OTCace"/>
    <property type="match status" value="1"/>
</dbReference>
<evidence type="ECO:0000256" key="1">
    <source>
        <dbReference type="ARBA" id="ARBA00004852"/>
    </source>
</evidence>
<dbReference type="Gene3D" id="3.40.50.1370">
    <property type="entry name" value="Aspartate/ornithine carbamoyltransferase"/>
    <property type="match status" value="2"/>
</dbReference>
<dbReference type="InterPro" id="IPR036901">
    <property type="entry name" value="Asp/Orn_carbamoylTrfase_sf"/>
</dbReference>
<feature type="domain" description="Aspartate/ornithine carbamoyltransferase Asp/Orn-binding" evidence="10">
    <location>
        <begin position="156"/>
        <end position="308"/>
    </location>
</feature>
<dbReference type="PATRIC" id="fig|1618443.3.peg.24"/>
<reference evidence="12 13" key="1">
    <citation type="journal article" date="2015" name="Nature">
        <title>rRNA introns, odd ribosomes, and small enigmatic genomes across a large radiation of phyla.</title>
        <authorList>
            <person name="Brown C.T."/>
            <person name="Hug L.A."/>
            <person name="Thomas B.C."/>
            <person name="Sharon I."/>
            <person name="Castelle C.J."/>
            <person name="Singh A."/>
            <person name="Wilkins M.J."/>
            <person name="Williams K.H."/>
            <person name="Banfield J.F."/>
        </authorList>
    </citation>
    <scope>NUCLEOTIDE SEQUENCE [LARGE SCALE GENOMIC DNA]</scope>
</reference>
<evidence type="ECO:0000313" key="12">
    <source>
        <dbReference type="EMBL" id="KKS98503.1"/>
    </source>
</evidence>
<gene>
    <name evidence="12" type="primary">pyrB</name>
    <name evidence="12" type="ORF">UV73_C0001G0024</name>
</gene>
<dbReference type="NCBIfam" id="TIGR00670">
    <property type="entry name" value="asp_carb_tr"/>
    <property type="match status" value="1"/>
</dbReference>
<comment type="similarity">
    <text evidence="2">Belongs to the aspartate/ornithine carbamoyltransferase superfamily. ATCase family.</text>
</comment>
<protein>
    <recommendedName>
        <fullName evidence="3 8">Aspartate carbamoyltransferase</fullName>
        <ecNumber evidence="3 8">2.1.3.2</ecNumber>
    </recommendedName>
</protein>
<dbReference type="GO" id="GO:0044205">
    <property type="term" value="P:'de novo' UMP biosynthetic process"/>
    <property type="evidence" value="ECO:0007669"/>
    <property type="project" value="UniProtKB-UniPathway"/>
</dbReference>
<dbReference type="PANTHER" id="PTHR45753">
    <property type="entry name" value="ORNITHINE CARBAMOYLTRANSFERASE, MITOCHONDRIAL"/>
    <property type="match status" value="1"/>
</dbReference>
<accession>A0A0G1GI85</accession>
<evidence type="ECO:0000256" key="2">
    <source>
        <dbReference type="ARBA" id="ARBA00008896"/>
    </source>
</evidence>
<dbReference type="PRINTS" id="PR00100">
    <property type="entry name" value="AOTCASE"/>
</dbReference>
<feature type="domain" description="Aspartate/ornithine carbamoyltransferase carbamoyl-P binding" evidence="11">
    <location>
        <begin position="8"/>
        <end position="149"/>
    </location>
</feature>
<keyword evidence="5" id="KW-0665">Pyrimidine biosynthesis</keyword>
<comment type="pathway">
    <text evidence="1">Pyrimidine metabolism; UMP biosynthesis via de novo pathway; (S)-dihydroorotate from bicarbonate: step 2/3.</text>
</comment>
<name>A0A0G1GI85_9BACT</name>
<keyword evidence="4 9" id="KW-0808">Transferase</keyword>
<comment type="catalytic activity">
    <reaction evidence="7">
        <text>carbamoyl phosphate + L-aspartate = N-carbamoyl-L-aspartate + phosphate + H(+)</text>
        <dbReference type="Rhea" id="RHEA:20013"/>
        <dbReference type="ChEBI" id="CHEBI:15378"/>
        <dbReference type="ChEBI" id="CHEBI:29991"/>
        <dbReference type="ChEBI" id="CHEBI:32814"/>
        <dbReference type="ChEBI" id="CHEBI:43474"/>
        <dbReference type="ChEBI" id="CHEBI:58228"/>
        <dbReference type="EC" id="2.1.3.2"/>
    </reaction>
</comment>
<dbReference type="AlphaFoldDB" id="A0A0G1GI85"/>
<evidence type="ECO:0000259" key="11">
    <source>
        <dbReference type="Pfam" id="PF02729"/>
    </source>
</evidence>
<dbReference type="InterPro" id="IPR006131">
    <property type="entry name" value="Asp_carbamoyltransf_Asp/Orn-bd"/>
</dbReference>
<evidence type="ECO:0000256" key="4">
    <source>
        <dbReference type="ARBA" id="ARBA00022679"/>
    </source>
</evidence>
<dbReference type="GO" id="GO:0006520">
    <property type="term" value="P:amino acid metabolic process"/>
    <property type="evidence" value="ECO:0007669"/>
    <property type="project" value="InterPro"/>
</dbReference>
<dbReference type="PRINTS" id="PR00101">
    <property type="entry name" value="ATCASE"/>
</dbReference>
<evidence type="ECO:0000256" key="8">
    <source>
        <dbReference type="NCBIfam" id="TIGR00670"/>
    </source>
</evidence>
<dbReference type="STRING" id="1618443.UV73_C0001G0024"/>
<evidence type="ECO:0000259" key="10">
    <source>
        <dbReference type="Pfam" id="PF00185"/>
    </source>
</evidence>
<sequence>MINSLFGKDLTTVDSLTSADLELIWTKSGEMQEIVNRKKSDNRLQGKITAMLFFEPSTRTFSSFLTAVQRLGGGSLPFNGMKNTSVEKGESFEHTIRVFSVYADCLIIRHPEIGYPARAAALTDNPVINAGDGAGEHPSQAVFDTYTILKRFPEKKELTVTLAGDLKYGRTVHSLSKLLLKCGRKITFNLVSPLMLSMPSQITEALERNSSVRRTDQLKEAVNGSDVIYMTRVQKERFNDPDEYEKLKSFYRLNKSLLTGANKEVIIMHPLPIAAGEISPEMDNDPRSLYLNEQLKNGLSVRMALLDLILNP</sequence>
<dbReference type="InterPro" id="IPR002082">
    <property type="entry name" value="Asp_carbamoyltransf"/>
</dbReference>
<dbReference type="PANTHER" id="PTHR45753:SF6">
    <property type="entry name" value="ASPARTATE CARBAMOYLTRANSFERASE"/>
    <property type="match status" value="1"/>
</dbReference>
<evidence type="ECO:0000256" key="6">
    <source>
        <dbReference type="ARBA" id="ARBA00043884"/>
    </source>
</evidence>
<evidence type="ECO:0000256" key="9">
    <source>
        <dbReference type="RuleBase" id="RU003634"/>
    </source>
</evidence>
<comment type="caution">
    <text evidence="12">The sequence shown here is derived from an EMBL/GenBank/DDBJ whole genome shotgun (WGS) entry which is preliminary data.</text>
</comment>
<dbReference type="SUPFAM" id="SSF53671">
    <property type="entry name" value="Aspartate/ornithine carbamoyltransferase"/>
    <property type="match status" value="1"/>
</dbReference>
<dbReference type="GO" id="GO:0006207">
    <property type="term" value="P:'de novo' pyrimidine nucleobase biosynthetic process"/>
    <property type="evidence" value="ECO:0007669"/>
    <property type="project" value="InterPro"/>
</dbReference>
<dbReference type="InterPro" id="IPR006132">
    <property type="entry name" value="Asp/Orn_carbamoyltranf_P-bd"/>
</dbReference>
<evidence type="ECO:0000313" key="13">
    <source>
        <dbReference type="Proteomes" id="UP000034894"/>
    </source>
</evidence>
<evidence type="ECO:0000256" key="3">
    <source>
        <dbReference type="ARBA" id="ARBA00013008"/>
    </source>
</evidence>
<dbReference type="Proteomes" id="UP000034894">
    <property type="component" value="Unassembled WGS sequence"/>
</dbReference>
<evidence type="ECO:0000256" key="7">
    <source>
        <dbReference type="ARBA" id="ARBA00048859"/>
    </source>
</evidence>
<dbReference type="UniPathway" id="UPA00070">
    <property type="reaction ID" value="UER00116"/>
</dbReference>
<dbReference type="GO" id="GO:0004070">
    <property type="term" value="F:aspartate carbamoyltransferase activity"/>
    <property type="evidence" value="ECO:0007669"/>
    <property type="project" value="UniProtKB-UniRule"/>
</dbReference>
<dbReference type="InterPro" id="IPR006130">
    <property type="entry name" value="Asp/Orn_carbamoylTrfase"/>
</dbReference>
<proteinExistence type="inferred from homology"/>
<dbReference type="GO" id="GO:0016597">
    <property type="term" value="F:amino acid binding"/>
    <property type="evidence" value="ECO:0007669"/>
    <property type="project" value="InterPro"/>
</dbReference>
<dbReference type="Pfam" id="PF02729">
    <property type="entry name" value="OTCace_N"/>
    <property type="match status" value="1"/>
</dbReference>
<dbReference type="EC" id="2.1.3.2" evidence="3 8"/>
<dbReference type="PROSITE" id="PS00097">
    <property type="entry name" value="CARBAMOYLTRANSFERASE"/>
    <property type="match status" value="1"/>
</dbReference>
<organism evidence="12 13">
    <name type="scientific">Candidatus Gottesmanbacteria bacterium GW2011_GWA2_43_14</name>
    <dbReference type="NCBI Taxonomy" id="1618443"/>
    <lineage>
        <taxon>Bacteria</taxon>
        <taxon>Candidatus Gottesmaniibacteriota</taxon>
    </lineage>
</organism>
<dbReference type="FunFam" id="3.40.50.1370:FF:000002">
    <property type="entry name" value="Aspartate carbamoyltransferase 2"/>
    <property type="match status" value="1"/>
</dbReference>
<dbReference type="EMBL" id="LCFP01000001">
    <property type="protein sequence ID" value="KKS98503.1"/>
    <property type="molecule type" value="Genomic_DNA"/>
</dbReference>